<keyword evidence="11" id="KW-1133">Transmembrane helix</keyword>
<evidence type="ECO:0000256" key="10">
    <source>
        <dbReference type="SAM" id="MobiDB-lite"/>
    </source>
</evidence>
<reference evidence="14" key="2">
    <citation type="submission" date="2013-12" db="EMBL/GenBank/DDBJ databases">
        <authorList>
            <person name="Yu Y."/>
            <person name="Lee S."/>
            <person name="de Baynast K."/>
            <person name="Wissotski M."/>
            <person name="Liu L."/>
            <person name="Talag J."/>
            <person name="Goicoechea J."/>
            <person name="Angelova A."/>
            <person name="Jetty R."/>
            <person name="Kudrna D."/>
            <person name="Golser W."/>
            <person name="Rivera L."/>
            <person name="Zhang J."/>
            <person name="Wing R."/>
        </authorList>
    </citation>
    <scope>NUCLEOTIDE SEQUENCE</scope>
</reference>
<feature type="compositionally biased region" description="Low complexity" evidence="10">
    <location>
        <begin position="238"/>
        <end position="256"/>
    </location>
</feature>
<proteinExistence type="inferred from homology"/>
<keyword evidence="5 8" id="KW-0371">Homeobox</keyword>
<feature type="region of interest" description="Disordered" evidence="10">
    <location>
        <begin position="236"/>
        <end position="267"/>
    </location>
</feature>
<sequence>MPLIKRLPRLLLLFNLSVSLRLCPVFPAPALFLLLLLHWLVMGATSPSGLELTMAVPGLSSSSGSEGAGCNNNNNGGGGGNMRDLDINQPASGGEEEFPMGSVEEDEEERGVGGPHRPKKLRLSKEQSRLLEESFRLNHTLTPKQKEALAIKLKLRPRQVEVWFQNRRARTKLKQTEMECEYLKRCFGSLTEENRRLQREVEELRAMRVAPPTVLSPHTRQPLPASALTMCPRCERITAATGPPAARPPSSAAGPSPFHPRRPSAAF</sequence>
<evidence type="ECO:0000256" key="8">
    <source>
        <dbReference type="PROSITE-ProRule" id="PRU00108"/>
    </source>
</evidence>
<evidence type="ECO:0000256" key="9">
    <source>
        <dbReference type="RuleBase" id="RU000682"/>
    </source>
</evidence>
<evidence type="ECO:0000313" key="13">
    <source>
        <dbReference type="EnsemblPlants" id="LPERR01G20820.1"/>
    </source>
</evidence>
<keyword evidence="4 8" id="KW-0238">DNA-binding</keyword>
<dbReference type="eggNOG" id="KOG0483">
    <property type="taxonomic scope" value="Eukaryota"/>
</dbReference>
<dbReference type="InterPro" id="IPR003106">
    <property type="entry name" value="Leu_zip_homeo"/>
</dbReference>
<dbReference type="AlphaFoldDB" id="A0A0D9V3G1"/>
<evidence type="ECO:0000256" key="2">
    <source>
        <dbReference type="ARBA" id="ARBA00006074"/>
    </source>
</evidence>
<dbReference type="PANTHER" id="PTHR45714:SF8">
    <property type="entry name" value="HOMEOBOX-LEUCINE ZIPPER PROTEIN ATHB-17"/>
    <property type="match status" value="1"/>
</dbReference>
<dbReference type="Pfam" id="PF02183">
    <property type="entry name" value="HALZ"/>
    <property type="match status" value="1"/>
</dbReference>
<feature type="region of interest" description="Disordered" evidence="10">
    <location>
        <begin position="61"/>
        <end position="121"/>
    </location>
</feature>
<feature type="domain" description="Homeobox" evidence="12">
    <location>
        <begin position="114"/>
        <end position="174"/>
    </location>
</feature>
<dbReference type="GO" id="GO:0005634">
    <property type="term" value="C:nucleus"/>
    <property type="evidence" value="ECO:0007669"/>
    <property type="project" value="UniProtKB-SubCell"/>
</dbReference>
<dbReference type="GO" id="GO:0043565">
    <property type="term" value="F:sequence-specific DNA binding"/>
    <property type="evidence" value="ECO:0007669"/>
    <property type="project" value="InterPro"/>
</dbReference>
<dbReference type="CDD" id="cd00086">
    <property type="entry name" value="homeodomain"/>
    <property type="match status" value="1"/>
</dbReference>
<reference evidence="13 14" key="1">
    <citation type="submission" date="2012-08" db="EMBL/GenBank/DDBJ databases">
        <title>Oryza genome evolution.</title>
        <authorList>
            <person name="Wing R.A."/>
        </authorList>
    </citation>
    <scope>NUCLEOTIDE SEQUENCE</scope>
</reference>
<feature type="compositionally biased region" description="Acidic residues" evidence="10">
    <location>
        <begin position="94"/>
        <end position="109"/>
    </location>
</feature>
<evidence type="ECO:0000256" key="1">
    <source>
        <dbReference type="ARBA" id="ARBA00004123"/>
    </source>
</evidence>
<reference evidence="13" key="3">
    <citation type="submission" date="2015-04" db="UniProtKB">
        <authorList>
            <consortium name="EnsemblPlants"/>
        </authorList>
    </citation>
    <scope>IDENTIFICATION</scope>
</reference>
<evidence type="ECO:0000256" key="5">
    <source>
        <dbReference type="ARBA" id="ARBA00023155"/>
    </source>
</evidence>
<evidence type="ECO:0000256" key="7">
    <source>
        <dbReference type="ARBA" id="ARBA00023242"/>
    </source>
</evidence>
<dbReference type="InterPro" id="IPR009057">
    <property type="entry name" value="Homeodomain-like_sf"/>
</dbReference>
<evidence type="ECO:0000256" key="11">
    <source>
        <dbReference type="SAM" id="Phobius"/>
    </source>
</evidence>
<keyword evidence="7 8" id="KW-0539">Nucleus</keyword>
<dbReference type="InterPro" id="IPR017970">
    <property type="entry name" value="Homeobox_CS"/>
</dbReference>
<evidence type="ECO:0000256" key="3">
    <source>
        <dbReference type="ARBA" id="ARBA00023015"/>
    </source>
</evidence>
<dbReference type="Gramene" id="LPERR01G20820.1">
    <property type="protein sequence ID" value="LPERR01G20820.1"/>
    <property type="gene ID" value="LPERR01G20820"/>
</dbReference>
<evidence type="ECO:0000313" key="14">
    <source>
        <dbReference type="Proteomes" id="UP000032180"/>
    </source>
</evidence>
<evidence type="ECO:0000259" key="12">
    <source>
        <dbReference type="PROSITE" id="PS50071"/>
    </source>
</evidence>
<evidence type="ECO:0000256" key="4">
    <source>
        <dbReference type="ARBA" id="ARBA00023125"/>
    </source>
</evidence>
<dbReference type="HOGENOM" id="CLU_049516_6_0_1"/>
<dbReference type="PROSITE" id="PS50071">
    <property type="entry name" value="HOMEOBOX_2"/>
    <property type="match status" value="1"/>
</dbReference>
<organism evidence="13 14">
    <name type="scientific">Leersia perrieri</name>
    <dbReference type="NCBI Taxonomy" id="77586"/>
    <lineage>
        <taxon>Eukaryota</taxon>
        <taxon>Viridiplantae</taxon>
        <taxon>Streptophyta</taxon>
        <taxon>Embryophyta</taxon>
        <taxon>Tracheophyta</taxon>
        <taxon>Spermatophyta</taxon>
        <taxon>Magnoliopsida</taxon>
        <taxon>Liliopsida</taxon>
        <taxon>Poales</taxon>
        <taxon>Poaceae</taxon>
        <taxon>BOP clade</taxon>
        <taxon>Oryzoideae</taxon>
        <taxon>Oryzeae</taxon>
        <taxon>Oryzinae</taxon>
        <taxon>Leersia</taxon>
    </lineage>
</organism>
<accession>A0A0D9V3G1</accession>
<dbReference type="PROSITE" id="PS00027">
    <property type="entry name" value="HOMEOBOX_1"/>
    <property type="match status" value="1"/>
</dbReference>
<protein>
    <recommendedName>
        <fullName evidence="12">Homeobox domain-containing protein</fullName>
    </recommendedName>
</protein>
<dbReference type="InterPro" id="IPR001356">
    <property type="entry name" value="HD"/>
</dbReference>
<dbReference type="GO" id="GO:0000981">
    <property type="term" value="F:DNA-binding transcription factor activity, RNA polymerase II-specific"/>
    <property type="evidence" value="ECO:0007669"/>
    <property type="project" value="InterPro"/>
</dbReference>
<keyword evidence="11" id="KW-0472">Membrane</keyword>
<dbReference type="InterPro" id="IPR050762">
    <property type="entry name" value="HD-ZIP_Homeobox_LZ_Class_II"/>
</dbReference>
<dbReference type="SUPFAM" id="SSF46689">
    <property type="entry name" value="Homeodomain-like"/>
    <property type="match status" value="1"/>
</dbReference>
<dbReference type="SMART" id="SM00389">
    <property type="entry name" value="HOX"/>
    <property type="match status" value="1"/>
</dbReference>
<keyword evidence="6" id="KW-0804">Transcription</keyword>
<name>A0A0D9V3G1_9ORYZ</name>
<dbReference type="EnsemblPlants" id="LPERR01G20820.1">
    <property type="protein sequence ID" value="LPERR01G20820.1"/>
    <property type="gene ID" value="LPERR01G20820"/>
</dbReference>
<keyword evidence="3" id="KW-0805">Transcription regulation</keyword>
<dbReference type="FunFam" id="1.10.10.60:FF:000577">
    <property type="entry name" value="Homeobox-leucine zipper protein 18"/>
    <property type="match status" value="1"/>
</dbReference>
<dbReference type="PANTHER" id="PTHR45714">
    <property type="entry name" value="HOMEOBOX-LEUCINE ZIPPER PROTEIN HAT14"/>
    <property type="match status" value="1"/>
</dbReference>
<keyword evidence="11" id="KW-0812">Transmembrane</keyword>
<dbReference type="SMART" id="SM00340">
    <property type="entry name" value="HALZ"/>
    <property type="match status" value="1"/>
</dbReference>
<dbReference type="Gene3D" id="1.10.10.60">
    <property type="entry name" value="Homeodomain-like"/>
    <property type="match status" value="1"/>
</dbReference>
<evidence type="ECO:0000256" key="6">
    <source>
        <dbReference type="ARBA" id="ARBA00023163"/>
    </source>
</evidence>
<dbReference type="Proteomes" id="UP000032180">
    <property type="component" value="Chromosome 1"/>
</dbReference>
<dbReference type="Pfam" id="PF00046">
    <property type="entry name" value="Homeodomain"/>
    <property type="match status" value="1"/>
</dbReference>
<comment type="subcellular location">
    <subcellularLocation>
        <location evidence="1 8 9">Nucleus</location>
    </subcellularLocation>
</comment>
<keyword evidence="14" id="KW-1185">Reference proteome</keyword>
<feature type="transmembrane region" description="Helical" evidence="11">
    <location>
        <begin position="12"/>
        <end position="41"/>
    </location>
</feature>
<feature type="compositionally biased region" description="Low complexity" evidence="10">
    <location>
        <begin position="61"/>
        <end position="74"/>
    </location>
</feature>
<comment type="similarity">
    <text evidence="2">Belongs to the HD-ZIP homeobox family. Class II subfamily.</text>
</comment>
<feature type="DNA-binding region" description="Homeobox" evidence="8">
    <location>
        <begin position="116"/>
        <end position="175"/>
    </location>
</feature>